<accession>A0ABW3UKT3</accession>
<dbReference type="Pfam" id="PF09134">
    <property type="entry name" value="Invasin_D3"/>
    <property type="match status" value="2"/>
</dbReference>
<dbReference type="InterPro" id="IPR003343">
    <property type="entry name" value="Big_2"/>
</dbReference>
<dbReference type="InterPro" id="IPR013783">
    <property type="entry name" value="Ig-like_fold"/>
</dbReference>
<evidence type="ECO:0000259" key="3">
    <source>
        <dbReference type="PROSITE" id="PS51272"/>
    </source>
</evidence>
<dbReference type="Gene3D" id="2.60.40.1080">
    <property type="match status" value="1"/>
</dbReference>
<evidence type="ECO:0000256" key="1">
    <source>
        <dbReference type="SAM" id="MobiDB-lite"/>
    </source>
</evidence>
<feature type="domain" description="SLH" evidence="3">
    <location>
        <begin position="660"/>
        <end position="723"/>
    </location>
</feature>
<dbReference type="Proteomes" id="UP001597180">
    <property type="component" value="Unassembled WGS sequence"/>
</dbReference>
<reference evidence="5" key="1">
    <citation type="journal article" date="2019" name="Int. J. Syst. Evol. Microbiol.">
        <title>The Global Catalogue of Microorganisms (GCM) 10K type strain sequencing project: providing services to taxonomists for standard genome sequencing and annotation.</title>
        <authorList>
            <consortium name="The Broad Institute Genomics Platform"/>
            <consortium name="The Broad Institute Genome Sequencing Center for Infectious Disease"/>
            <person name="Wu L."/>
            <person name="Ma J."/>
        </authorList>
    </citation>
    <scope>NUCLEOTIDE SEQUENCE [LARGE SCALE GENOMIC DNA]</scope>
    <source>
        <strain evidence="5">CCUG 53270</strain>
    </source>
</reference>
<dbReference type="RefSeq" id="WP_179136135.1">
    <property type="nucleotide sequence ID" value="NZ_BAABJG010000003.1"/>
</dbReference>
<dbReference type="EMBL" id="JBHTLU010000019">
    <property type="protein sequence ID" value="MFD1221577.1"/>
    <property type="molecule type" value="Genomic_DNA"/>
</dbReference>
<evidence type="ECO:0000313" key="4">
    <source>
        <dbReference type="EMBL" id="MFD1221577.1"/>
    </source>
</evidence>
<keyword evidence="5" id="KW-1185">Reference proteome</keyword>
<proteinExistence type="predicted"/>
<organism evidence="4 5">
    <name type="scientific">Paenibacillus vulneris</name>
    <dbReference type="NCBI Taxonomy" id="1133364"/>
    <lineage>
        <taxon>Bacteria</taxon>
        <taxon>Bacillati</taxon>
        <taxon>Bacillota</taxon>
        <taxon>Bacilli</taxon>
        <taxon>Bacillales</taxon>
        <taxon>Paenibacillaceae</taxon>
        <taxon>Paenibacillus</taxon>
    </lineage>
</organism>
<evidence type="ECO:0000256" key="2">
    <source>
        <dbReference type="SAM" id="SignalP"/>
    </source>
</evidence>
<keyword evidence="2" id="KW-0732">Signal</keyword>
<comment type="caution">
    <text evidence="4">The sequence shown here is derived from an EMBL/GenBank/DDBJ whole genome shotgun (WGS) entry which is preliminary data.</text>
</comment>
<dbReference type="InterPro" id="IPR008964">
    <property type="entry name" value="Invasin/intimin_cell_adhesion"/>
</dbReference>
<feature type="domain" description="SLH" evidence="3">
    <location>
        <begin position="601"/>
        <end position="659"/>
    </location>
</feature>
<dbReference type="PROSITE" id="PS51272">
    <property type="entry name" value="SLH"/>
    <property type="match status" value="3"/>
</dbReference>
<protein>
    <submittedName>
        <fullName evidence="4">S-layer homology domain-containing protein</fullName>
    </submittedName>
</protein>
<feature type="compositionally biased region" description="Low complexity" evidence="1">
    <location>
        <begin position="384"/>
        <end position="394"/>
    </location>
</feature>
<dbReference type="InterPro" id="IPR051465">
    <property type="entry name" value="Cell_Envelope_Struct_Comp"/>
</dbReference>
<sequence>MAQAMAFLLIAGFFHFNPSAAAANNTSPGATVIGSVYAQETVLLADGNSHTILSAILKDGSGNDLSVSPDRVKFHTTLGQLDPQVTASVYGQYTSVLTAPVSSGVAYISADVDGVVISDMARVNFTAGAVSPSQTLIVAERQSLPADGASQTVISVFLKDSHGNDIAERADSLQLSTTLGQLSGVTYVTYGSMETAMVSPLYGTLGYMRPNAESASPMEVQLEAGAIPADAPNQAPIPVTLSATYVNHGYYQAILKAPLSSGIAQISGMVNGQPMASSAAVIFTGESPQNVLTKLTFNPESFVIRRGQEQAAVVEAVYSNGSMTPVSRYAAYALSDSSVASVDSSGIIKALQPGQTVLTATYGGLTASAKIQVIAPSSGGGGSSRPASSGSSSPGTPPGLQIGIITTDGLNQKQTITVEDIQKGTVTITTSSEGGKVEIPAGILKQIQQLNPQTVLLIKAGTATMTLPAAELDLQAYSTTYGFPETSVSLQISIREPDQRTLAAIKALGQQMNARLLTDPMEFEVQVIGDNHQSVFITSFHRYIERSLGLGNVKPPETATGVWWIPDANRFSFVPTHFRMVDGQWSAVMKRQGTSIYAVLDRPVSFEDLSRHWSETLVEQLASKLVIQGRSDSAFDPDASITRAEMAALVVRALGLNESKEQSPFSDALGGWYESSVNTAYKAGLISGYDDGTFRPMQNITREELAGMLMKAMKYTSVQPEGNAAALQKFADEAAVSAWAINDVRAAIQAGIVEGNEQKEFKPGSYTSRAEAATMLGRMLRLIQFM</sequence>
<feature type="signal peptide" evidence="2">
    <location>
        <begin position="1"/>
        <end position="23"/>
    </location>
</feature>
<feature type="chain" id="PRO_5046322370" evidence="2">
    <location>
        <begin position="24"/>
        <end position="786"/>
    </location>
</feature>
<feature type="domain" description="SLH" evidence="3">
    <location>
        <begin position="727"/>
        <end position="786"/>
    </location>
</feature>
<dbReference type="SUPFAM" id="SSF49373">
    <property type="entry name" value="Invasin/intimin cell-adhesion fragments"/>
    <property type="match status" value="3"/>
</dbReference>
<dbReference type="InterPro" id="IPR001119">
    <property type="entry name" value="SLH_dom"/>
</dbReference>
<name>A0ABW3UKT3_9BACL</name>
<feature type="region of interest" description="Disordered" evidence="1">
    <location>
        <begin position="376"/>
        <end position="401"/>
    </location>
</feature>
<dbReference type="Pfam" id="PF00395">
    <property type="entry name" value="SLH"/>
    <property type="match status" value="3"/>
</dbReference>
<dbReference type="Gene3D" id="2.60.40.10">
    <property type="entry name" value="Immunoglobulins"/>
    <property type="match status" value="2"/>
</dbReference>
<evidence type="ECO:0000313" key="5">
    <source>
        <dbReference type="Proteomes" id="UP001597180"/>
    </source>
</evidence>
<dbReference type="PANTHER" id="PTHR43308:SF5">
    <property type="entry name" value="S-LAYER PROTEIN _ PEPTIDOGLYCAN ENDO-BETA-N-ACETYLGLUCOSAMINIDASE"/>
    <property type="match status" value="1"/>
</dbReference>
<gene>
    <name evidence="4" type="ORF">ACFQ4B_15780</name>
</gene>
<dbReference type="PANTHER" id="PTHR43308">
    <property type="entry name" value="OUTER MEMBRANE PROTEIN ALPHA-RELATED"/>
    <property type="match status" value="1"/>
</dbReference>
<dbReference type="InterPro" id="IPR015217">
    <property type="entry name" value="Invasin_dom_3"/>
</dbReference>
<dbReference type="SMART" id="SM00635">
    <property type="entry name" value="BID_2"/>
    <property type="match status" value="1"/>
</dbReference>